<dbReference type="PANTHER" id="PTHR10612">
    <property type="entry name" value="APOLIPOPROTEIN D"/>
    <property type="match status" value="1"/>
</dbReference>
<dbReference type="Pfam" id="PF00061">
    <property type="entry name" value="Lipocalin"/>
    <property type="match status" value="1"/>
</dbReference>
<dbReference type="GO" id="GO:0005576">
    <property type="term" value="C:extracellular region"/>
    <property type="evidence" value="ECO:0007669"/>
    <property type="project" value="UniProtKB-SubCell"/>
</dbReference>
<sequence length="186" mass="21351">MFKYLALFAFLACGIQAQKIYIGSCPKVNVEENFDLNRYLGVWYEAEKYHEPFEMGGKCMKSVWSVQPNGKISVLEQLIKKKSGKVVNGDNTAKFVGKKTEAKFTLDTPGVPFGAPYWILETDYDNYTVVWSCTDMGLFNVRFSWILTRSRTPSDSIMNKAHAVFDRYNLKKIFEKADQSDCPEEF</sequence>
<evidence type="ECO:0000256" key="2">
    <source>
        <dbReference type="ARBA" id="ARBA00006889"/>
    </source>
</evidence>
<keyword evidence="7" id="KW-0446">Lipid-binding</keyword>
<evidence type="ECO:0000313" key="13">
    <source>
        <dbReference type="EMBL" id="KAK9869288.1"/>
    </source>
</evidence>
<feature type="domain" description="Lipocalin/cytosolic fatty-acid binding" evidence="12">
    <location>
        <begin position="41"/>
        <end position="171"/>
    </location>
</feature>
<name>A0AAW1TIV8_9CUCU</name>
<keyword evidence="9" id="KW-0325">Glycoprotein</keyword>
<feature type="signal peptide" evidence="10">
    <location>
        <begin position="1"/>
        <end position="17"/>
    </location>
</feature>
<evidence type="ECO:0000256" key="3">
    <source>
        <dbReference type="ARBA" id="ARBA00019890"/>
    </source>
</evidence>
<dbReference type="Proteomes" id="UP001431783">
    <property type="component" value="Unassembled WGS sequence"/>
</dbReference>
<evidence type="ECO:0000259" key="12">
    <source>
        <dbReference type="Pfam" id="PF00061"/>
    </source>
</evidence>
<dbReference type="PRINTS" id="PR01273">
    <property type="entry name" value="INVTBRTCOLOR"/>
</dbReference>
<dbReference type="GO" id="GO:0000302">
    <property type="term" value="P:response to reactive oxygen species"/>
    <property type="evidence" value="ECO:0007669"/>
    <property type="project" value="TreeGrafter"/>
</dbReference>
<keyword evidence="14" id="KW-1185">Reference proteome</keyword>
<keyword evidence="5" id="KW-0964">Secreted</keyword>
<comment type="caution">
    <text evidence="13">The sequence shown here is derived from an EMBL/GenBank/DDBJ whole genome shotgun (WGS) entry which is preliminary data.</text>
</comment>
<dbReference type="InterPro" id="IPR012674">
    <property type="entry name" value="Calycin"/>
</dbReference>
<dbReference type="GO" id="GO:0008289">
    <property type="term" value="F:lipid binding"/>
    <property type="evidence" value="ECO:0007669"/>
    <property type="project" value="UniProtKB-KW"/>
</dbReference>
<gene>
    <name evidence="13" type="ORF">WA026_003041</name>
</gene>
<evidence type="ECO:0000256" key="8">
    <source>
        <dbReference type="ARBA" id="ARBA00023157"/>
    </source>
</evidence>
<proteinExistence type="inferred from homology"/>
<dbReference type="AlphaFoldDB" id="A0AAW1TIV8"/>
<dbReference type="InterPro" id="IPR003057">
    <property type="entry name" value="Invtbrt_color"/>
</dbReference>
<comment type="subcellular location">
    <subcellularLocation>
        <location evidence="1">Secreted</location>
    </subcellularLocation>
</comment>
<evidence type="ECO:0000256" key="4">
    <source>
        <dbReference type="ARBA" id="ARBA00022448"/>
    </source>
</evidence>
<evidence type="ECO:0000256" key="11">
    <source>
        <dbReference type="RuleBase" id="RU003695"/>
    </source>
</evidence>
<dbReference type="EMBL" id="JARQZJ010000001">
    <property type="protein sequence ID" value="KAK9869288.1"/>
    <property type="molecule type" value="Genomic_DNA"/>
</dbReference>
<accession>A0AAW1TIV8</accession>
<evidence type="ECO:0000256" key="5">
    <source>
        <dbReference type="ARBA" id="ARBA00022525"/>
    </source>
</evidence>
<dbReference type="Gene3D" id="2.40.128.20">
    <property type="match status" value="1"/>
</dbReference>
<organism evidence="13 14">
    <name type="scientific">Henosepilachna vigintioctopunctata</name>
    <dbReference type="NCBI Taxonomy" id="420089"/>
    <lineage>
        <taxon>Eukaryota</taxon>
        <taxon>Metazoa</taxon>
        <taxon>Ecdysozoa</taxon>
        <taxon>Arthropoda</taxon>
        <taxon>Hexapoda</taxon>
        <taxon>Insecta</taxon>
        <taxon>Pterygota</taxon>
        <taxon>Neoptera</taxon>
        <taxon>Endopterygota</taxon>
        <taxon>Coleoptera</taxon>
        <taxon>Polyphaga</taxon>
        <taxon>Cucujiformia</taxon>
        <taxon>Coccinelloidea</taxon>
        <taxon>Coccinellidae</taxon>
        <taxon>Epilachninae</taxon>
        <taxon>Epilachnini</taxon>
        <taxon>Henosepilachna</taxon>
    </lineage>
</organism>
<dbReference type="InterPro" id="IPR000566">
    <property type="entry name" value="Lipocln_cytosolic_FA-bd_dom"/>
</dbReference>
<dbReference type="PROSITE" id="PS00213">
    <property type="entry name" value="LIPOCALIN"/>
    <property type="match status" value="1"/>
</dbReference>
<dbReference type="SUPFAM" id="SSF50814">
    <property type="entry name" value="Lipocalins"/>
    <property type="match status" value="1"/>
</dbReference>
<evidence type="ECO:0000256" key="9">
    <source>
        <dbReference type="ARBA" id="ARBA00023180"/>
    </source>
</evidence>
<dbReference type="PANTHER" id="PTHR10612:SF34">
    <property type="entry name" value="APOLIPOPROTEIN D"/>
    <property type="match status" value="1"/>
</dbReference>
<comment type="similarity">
    <text evidence="2 10 11">Belongs to the calycin superfamily. Lipocalin family.</text>
</comment>
<feature type="chain" id="PRO_5043115565" description="Apolipoprotein D" evidence="10">
    <location>
        <begin position="18"/>
        <end position="186"/>
    </location>
</feature>
<evidence type="ECO:0000256" key="7">
    <source>
        <dbReference type="ARBA" id="ARBA00023121"/>
    </source>
</evidence>
<dbReference type="InterPro" id="IPR022271">
    <property type="entry name" value="Lipocalin_ApoD"/>
</dbReference>
<dbReference type="PIRSF" id="PIRSF036893">
    <property type="entry name" value="Lipocalin_ApoD"/>
    <property type="match status" value="1"/>
</dbReference>
<reference evidence="13 14" key="1">
    <citation type="submission" date="2023-03" db="EMBL/GenBank/DDBJ databases">
        <title>Genome insight into feeding habits of ladybird beetles.</title>
        <authorList>
            <person name="Li H.-S."/>
            <person name="Huang Y.-H."/>
            <person name="Pang H."/>
        </authorList>
    </citation>
    <scope>NUCLEOTIDE SEQUENCE [LARGE SCALE GENOMIC DNA]</scope>
    <source>
        <strain evidence="13">SYSU_2023b</strain>
        <tissue evidence="13">Whole body</tissue>
    </source>
</reference>
<evidence type="ECO:0000256" key="6">
    <source>
        <dbReference type="ARBA" id="ARBA00022729"/>
    </source>
</evidence>
<evidence type="ECO:0000313" key="14">
    <source>
        <dbReference type="Proteomes" id="UP001431783"/>
    </source>
</evidence>
<evidence type="ECO:0000256" key="1">
    <source>
        <dbReference type="ARBA" id="ARBA00004613"/>
    </source>
</evidence>
<dbReference type="InterPro" id="IPR022272">
    <property type="entry name" value="Lipocalin_CS"/>
</dbReference>
<keyword evidence="6 10" id="KW-0732">Signal</keyword>
<dbReference type="GO" id="GO:0006629">
    <property type="term" value="P:lipid metabolic process"/>
    <property type="evidence" value="ECO:0007669"/>
    <property type="project" value="TreeGrafter"/>
</dbReference>
<dbReference type="GO" id="GO:0031409">
    <property type="term" value="F:pigment binding"/>
    <property type="evidence" value="ECO:0007669"/>
    <property type="project" value="InterPro"/>
</dbReference>
<dbReference type="FunFam" id="2.40.128.20:FF:000003">
    <property type="entry name" value="Apolipoprotein D"/>
    <property type="match status" value="1"/>
</dbReference>
<protein>
    <recommendedName>
        <fullName evidence="3">Apolipoprotein D</fullName>
    </recommendedName>
</protein>
<keyword evidence="4" id="KW-0813">Transport</keyword>
<dbReference type="GO" id="GO:0005737">
    <property type="term" value="C:cytoplasm"/>
    <property type="evidence" value="ECO:0007669"/>
    <property type="project" value="TreeGrafter"/>
</dbReference>
<evidence type="ECO:0000256" key="10">
    <source>
        <dbReference type="PIRNR" id="PIRNR036893"/>
    </source>
</evidence>
<keyword evidence="8" id="KW-1015">Disulfide bond</keyword>